<feature type="region of interest" description="Disordered" evidence="6">
    <location>
        <begin position="190"/>
        <end position="270"/>
    </location>
</feature>
<feature type="region of interest" description="Disordered" evidence="6">
    <location>
        <begin position="722"/>
        <end position="754"/>
    </location>
</feature>
<gene>
    <name evidence="7" type="ORF">CRENBAI_026056</name>
</gene>
<evidence type="ECO:0000256" key="5">
    <source>
        <dbReference type="SAM" id="Coils"/>
    </source>
</evidence>
<dbReference type="EMBL" id="JAHHUM010001814">
    <property type="protein sequence ID" value="KAK5608416.1"/>
    <property type="molecule type" value="Genomic_DNA"/>
</dbReference>
<name>A0AAV9RHK1_9TELE</name>
<feature type="compositionally biased region" description="Basic and acidic residues" evidence="6">
    <location>
        <begin position="743"/>
        <end position="753"/>
    </location>
</feature>
<keyword evidence="8" id="KW-1185">Reference proteome</keyword>
<feature type="compositionally biased region" description="Basic and acidic residues" evidence="6">
    <location>
        <begin position="249"/>
        <end position="267"/>
    </location>
</feature>
<evidence type="ECO:0000256" key="6">
    <source>
        <dbReference type="SAM" id="MobiDB-lite"/>
    </source>
</evidence>
<reference evidence="7 8" key="1">
    <citation type="submission" date="2021-06" db="EMBL/GenBank/DDBJ databases">
        <authorList>
            <person name="Palmer J.M."/>
        </authorList>
    </citation>
    <scope>NUCLEOTIDE SEQUENCE [LARGE SCALE GENOMIC DNA]</scope>
    <source>
        <strain evidence="7 8">MEX-2019</strain>
        <tissue evidence="7">Muscle</tissue>
    </source>
</reference>
<feature type="compositionally biased region" description="Basic and acidic residues" evidence="6">
    <location>
        <begin position="1364"/>
        <end position="1386"/>
    </location>
</feature>
<feature type="region of interest" description="Disordered" evidence="6">
    <location>
        <begin position="1116"/>
        <end position="1135"/>
    </location>
</feature>
<comment type="subcellular location">
    <subcellularLocation>
        <location evidence="1">Endomembrane system</location>
    </subcellularLocation>
</comment>
<dbReference type="PANTHER" id="PTHR14514">
    <property type="entry name" value="PKA ANCHORING PROTEIN"/>
    <property type="match status" value="1"/>
</dbReference>
<evidence type="ECO:0000313" key="8">
    <source>
        <dbReference type="Proteomes" id="UP001311232"/>
    </source>
</evidence>
<organism evidence="7 8">
    <name type="scientific">Crenichthys baileyi</name>
    <name type="common">White River springfish</name>
    <dbReference type="NCBI Taxonomy" id="28760"/>
    <lineage>
        <taxon>Eukaryota</taxon>
        <taxon>Metazoa</taxon>
        <taxon>Chordata</taxon>
        <taxon>Craniata</taxon>
        <taxon>Vertebrata</taxon>
        <taxon>Euteleostomi</taxon>
        <taxon>Actinopterygii</taxon>
        <taxon>Neopterygii</taxon>
        <taxon>Teleostei</taxon>
        <taxon>Neoteleostei</taxon>
        <taxon>Acanthomorphata</taxon>
        <taxon>Ovalentaria</taxon>
        <taxon>Atherinomorphae</taxon>
        <taxon>Cyprinodontiformes</taxon>
        <taxon>Goodeidae</taxon>
        <taxon>Crenichthys</taxon>
    </lineage>
</organism>
<proteinExistence type="predicted"/>
<evidence type="ECO:0000256" key="2">
    <source>
        <dbReference type="ARBA" id="ARBA00022553"/>
    </source>
</evidence>
<keyword evidence="4" id="KW-0472">Membrane</keyword>
<keyword evidence="3" id="KW-0677">Repeat</keyword>
<feature type="region of interest" description="Disordered" evidence="6">
    <location>
        <begin position="974"/>
        <end position="997"/>
    </location>
</feature>
<sequence>MTRNIRRIRFLCERTIRVLHVNGNILETGWADLHQISPVSLGSVAGAPDDSWEWDETDITVMEAKQQDVPQPDLTTTLSNPPTNNALSNENQAVEIQTGIQATELKEMSKLKDGSSLDVQQSINSHTPPNNNIYQVFSLHSIELCKQHMFPLTSTLTHINEPIKNREHLLKSISNDSSWSSAESLPDLLGGVLSNSQQQDRISEFRNRESEGGRKSGQSESSLRSDCESGIVSESGDSEISTNSGKKAKKDDQGVENQEKPDWRKSEATQGHYSLALGKNCITQHKRSNMEMSTNLEGWKKNKLRAETKRNKEEREKKRYKQEGGKAVEILINRHWILTPANSECDFDVKGPKDSSKICMSPNDNAEFNTDLCNSFEIPPCLNSRISSPVLSQSSSLESLLALGIELFPSKERLHRSISLESCLNKCHSPDGEVVGSLASLGELNQGQEINSDRVKLSEGINSGTETSSGDLSQRTLDLLKRLENIQNPLLVKMKRSVSDKSIQSSQFLVSPSLGGQHTPLSEIFSTSWKEQPSQINETLSKVSLTELSSTEDSSLESENFVILGNQHHICLDPNMAANASSRSQRKQYHNGNRGMKGADDSDGTSLSMVVNVSCTSACTDEDEDDSDLLSSSTLTLTEEELGVRDEQDGDDERVNCVSSGNDQDEDKDADDMETSYELGLEYMKRELQSWKRYLHTSASSSFKTEASLLDELQCGSAPSSTFTYSTTQTIETNNKAGNNTTSRKENEDDNRKNVTRSYISQFDNDVENGNVDHSCLHGKDEDDDLLQEESDLLTKKRDTLGELYWNIKTEKPVQNVENLRAEMDSSSTRHICSSPLNELLLFSSKCASSLVGELRGELPCHSTILPTPTLLSPVYCRSHSELENSQSIAGGRKAITIQEKFKFSSLVTEETRSEVRVKDSCLLSKKSHKSYSSCYNPSLLSPNPQSGDECEKEKVHDFVMEIIDMSSVALKNKKNQSDGVNQGETNGSVQDQSSTSLAHVRDKVLEHSHRPLHLRKGDFYSYLSLSSHDSDCGEVSQCAEDKSSTPVPYSIPSYFTSTQALNRPSPELLPGTKQPTSIFQSAQLTKCSSPNLTAKNNIGCLDLKCFDSETTSVTDGSRAEQCSSPSLSVPPSPDIRNEETLFEACTEEVYLGPPLCYSIVIKKKPQPFQQKLCLDTSLASGSELNKNAPSLSLEGPNSELDNRLTDHSFSKQGCCSFLISPVPEPSYSSFSTSPLLGSNSSSSDDNPFSPLPVSTGAKEKQLSENLYLSSDGIVGKVATPVSVSIPQEKRSSNEGPSYLNPWVRVALIESFATKCLADTKILESNMGTVMTKISVCSSATNPLKDPATAATRINPKISCSAIRKPDREEGKTGKESDTQWTEEKEKRRKGWSSSQQEAKSAMMKQGAAVMSPQAQLADVYARADPAMDPETRDPGTHHSPSRAPTKPRGPGPGRQPPGMSRHTPKHLAPNNENHKYTSGQRHQPPAGSVAGRK</sequence>
<feature type="compositionally biased region" description="Polar residues" evidence="6">
    <location>
        <begin position="722"/>
        <end position="742"/>
    </location>
</feature>
<feature type="region of interest" description="Disordered" evidence="6">
    <location>
        <begin position="1231"/>
        <end position="1256"/>
    </location>
</feature>
<feature type="compositionally biased region" description="Polar residues" evidence="6">
    <location>
        <begin position="978"/>
        <end position="997"/>
    </location>
</feature>
<dbReference type="PANTHER" id="PTHR14514:SF2">
    <property type="entry name" value="A-KINASE ANCHOR PROTEIN 6"/>
    <property type="match status" value="1"/>
</dbReference>
<feature type="region of interest" description="Disordered" evidence="6">
    <location>
        <begin position="640"/>
        <end position="673"/>
    </location>
</feature>
<feature type="compositionally biased region" description="Acidic residues" evidence="6">
    <location>
        <begin position="663"/>
        <end position="673"/>
    </location>
</feature>
<feature type="compositionally biased region" description="Low complexity" evidence="6">
    <location>
        <begin position="1231"/>
        <end position="1253"/>
    </location>
</feature>
<evidence type="ECO:0008006" key="9">
    <source>
        <dbReference type="Google" id="ProtNLM"/>
    </source>
</evidence>
<feature type="region of interest" description="Disordered" evidence="6">
    <location>
        <begin position="579"/>
        <end position="605"/>
    </location>
</feature>
<evidence type="ECO:0000313" key="7">
    <source>
        <dbReference type="EMBL" id="KAK5608416.1"/>
    </source>
</evidence>
<accession>A0AAV9RHK1</accession>
<feature type="region of interest" description="Disordered" evidence="6">
    <location>
        <begin position="1357"/>
        <end position="1494"/>
    </location>
</feature>
<evidence type="ECO:0000256" key="1">
    <source>
        <dbReference type="ARBA" id="ARBA00004308"/>
    </source>
</evidence>
<evidence type="ECO:0000256" key="3">
    <source>
        <dbReference type="ARBA" id="ARBA00022737"/>
    </source>
</evidence>
<evidence type="ECO:0000256" key="4">
    <source>
        <dbReference type="ARBA" id="ARBA00023136"/>
    </source>
</evidence>
<feature type="compositionally biased region" description="Basic and acidic residues" evidence="6">
    <location>
        <begin position="201"/>
        <end position="214"/>
    </location>
</feature>
<comment type="caution">
    <text evidence="7">The sequence shown here is derived from an EMBL/GenBank/DDBJ whole genome shotgun (WGS) entry which is preliminary data.</text>
</comment>
<keyword evidence="2" id="KW-0597">Phosphoprotein</keyword>
<keyword evidence="5" id="KW-0175">Coiled coil</keyword>
<feature type="coiled-coil region" evidence="5">
    <location>
        <begin position="296"/>
        <end position="323"/>
    </location>
</feature>
<protein>
    <recommendedName>
        <fullName evidence="9">Alstrom syndrome protein 1</fullName>
    </recommendedName>
</protein>
<dbReference type="Proteomes" id="UP001311232">
    <property type="component" value="Unassembled WGS sequence"/>
</dbReference>